<gene>
    <name evidence="1" type="ORF">AVEN_144934_1</name>
</gene>
<reference evidence="1 2" key="1">
    <citation type="journal article" date="2019" name="Sci. Rep.">
        <title>Orb-weaving spider Araneus ventricosus genome elucidates the spidroin gene catalogue.</title>
        <authorList>
            <person name="Kono N."/>
            <person name="Nakamura H."/>
            <person name="Ohtoshi R."/>
            <person name="Moran D.A.P."/>
            <person name="Shinohara A."/>
            <person name="Yoshida Y."/>
            <person name="Fujiwara M."/>
            <person name="Mori M."/>
            <person name="Tomita M."/>
            <person name="Arakawa K."/>
        </authorList>
    </citation>
    <scope>NUCLEOTIDE SEQUENCE [LARGE SCALE GENOMIC DNA]</scope>
</reference>
<keyword evidence="2" id="KW-1185">Reference proteome</keyword>
<dbReference type="Proteomes" id="UP000499080">
    <property type="component" value="Unassembled WGS sequence"/>
</dbReference>
<comment type="caution">
    <text evidence="1">The sequence shown here is derived from an EMBL/GenBank/DDBJ whole genome shotgun (WGS) entry which is preliminary data.</text>
</comment>
<proteinExistence type="predicted"/>
<evidence type="ECO:0000313" key="2">
    <source>
        <dbReference type="Proteomes" id="UP000499080"/>
    </source>
</evidence>
<accession>A0A4Y2FZ63</accession>
<name>A0A4Y2FZ63_ARAVE</name>
<protein>
    <submittedName>
        <fullName evidence="1">Uncharacterized protein</fullName>
    </submittedName>
</protein>
<evidence type="ECO:0000313" key="1">
    <source>
        <dbReference type="EMBL" id="GBM46750.1"/>
    </source>
</evidence>
<organism evidence="1 2">
    <name type="scientific">Araneus ventricosus</name>
    <name type="common">Orbweaver spider</name>
    <name type="synonym">Epeira ventricosa</name>
    <dbReference type="NCBI Taxonomy" id="182803"/>
    <lineage>
        <taxon>Eukaryota</taxon>
        <taxon>Metazoa</taxon>
        <taxon>Ecdysozoa</taxon>
        <taxon>Arthropoda</taxon>
        <taxon>Chelicerata</taxon>
        <taxon>Arachnida</taxon>
        <taxon>Araneae</taxon>
        <taxon>Araneomorphae</taxon>
        <taxon>Entelegynae</taxon>
        <taxon>Araneoidea</taxon>
        <taxon>Araneidae</taxon>
        <taxon>Araneus</taxon>
    </lineage>
</organism>
<sequence>MNRDARVQKNALTAREHTTSKSCPRFIQERNMLEFKCRNRCRTTEEARRLFNQSSNYSNVVKTNVTMPDVEESINPKEDVYC</sequence>
<dbReference type="AlphaFoldDB" id="A0A4Y2FZ63"/>
<dbReference type="EMBL" id="BGPR01097780">
    <property type="protein sequence ID" value="GBM46750.1"/>
    <property type="molecule type" value="Genomic_DNA"/>
</dbReference>